<reference evidence="2 3" key="1">
    <citation type="submission" date="2023-08" db="EMBL/GenBank/DDBJ databases">
        <title>New molecular markers tilS and rpoB for phylogenetic and monitoring studies of the genus Thiothrix biodiversity.</title>
        <authorList>
            <person name="Ravin N.V."/>
            <person name="Smolyakov D."/>
            <person name="Markov N.D."/>
            <person name="Beletsky A.V."/>
            <person name="Mardanov A.V."/>
            <person name="Rudenko T.S."/>
            <person name="Grabovich M.Y."/>
        </authorList>
    </citation>
    <scope>NUCLEOTIDE SEQUENCE [LARGE SCALE GENOMIC DNA]</scope>
    <source>
        <strain evidence="2 3">MK1</strain>
    </source>
</reference>
<accession>A0ABY9ML35</accession>
<name>A0ABY9ML35_9GAMM</name>
<evidence type="ECO:0000313" key="2">
    <source>
        <dbReference type="EMBL" id="WML89282.1"/>
    </source>
</evidence>
<sequence>MLYLIEKLATAVRGGTREVLETAVDANAQRIFAQEIYECESNLRQSKQHLAQVMAEKLSLQRQMDTHKTRMASKENAIRVQLQQGNEAAALPLAEELAQQESWLETQQRQHAQLLAYEQRLLHTLKTVASKLEHYRAELRMAQATTHAQQALGKLARQPNAHSETFSRMQDSLERIQHRHHAFDDKLEAMQEIDAYLSGEPTEKQQHQQRAVEVLARLRA</sequence>
<evidence type="ECO:0000313" key="3">
    <source>
        <dbReference type="Proteomes" id="UP001236657"/>
    </source>
</evidence>
<comment type="similarity">
    <text evidence="1">Belongs to the PspA/Vipp/IM30 family.</text>
</comment>
<dbReference type="RefSeq" id="WP_051543057.1">
    <property type="nucleotide sequence ID" value="NZ_CP133218.1"/>
</dbReference>
<dbReference type="EMBL" id="CP133218">
    <property type="protein sequence ID" value="WML89282.1"/>
    <property type="molecule type" value="Genomic_DNA"/>
</dbReference>
<keyword evidence="3" id="KW-1185">Reference proteome</keyword>
<dbReference type="Proteomes" id="UP001236657">
    <property type="component" value="Chromosome"/>
</dbReference>
<protein>
    <submittedName>
        <fullName evidence="2">PspA/IM30 family protein</fullName>
    </submittedName>
</protein>
<gene>
    <name evidence="2" type="ORF">RCF98_09880</name>
</gene>
<organism evidence="2 3">
    <name type="scientific">Thiothrix lacustris</name>
    <dbReference type="NCBI Taxonomy" id="525917"/>
    <lineage>
        <taxon>Bacteria</taxon>
        <taxon>Pseudomonadati</taxon>
        <taxon>Pseudomonadota</taxon>
        <taxon>Gammaproteobacteria</taxon>
        <taxon>Thiotrichales</taxon>
        <taxon>Thiotrichaceae</taxon>
        <taxon>Thiothrix</taxon>
    </lineage>
</organism>
<dbReference type="Pfam" id="PF04012">
    <property type="entry name" value="PspA_IM30"/>
    <property type="match status" value="1"/>
</dbReference>
<proteinExistence type="inferred from homology"/>
<evidence type="ECO:0000256" key="1">
    <source>
        <dbReference type="ARBA" id="ARBA00043985"/>
    </source>
</evidence>
<dbReference type="InterPro" id="IPR007157">
    <property type="entry name" value="PspA_VIPP1"/>
</dbReference>